<dbReference type="EMBL" id="CP030840">
    <property type="protein sequence ID" value="AXC14079.1"/>
    <property type="molecule type" value="Genomic_DNA"/>
</dbReference>
<dbReference type="AlphaFoldDB" id="A0A2Z5G4Y5"/>
<dbReference type="KEGG" id="abas:ACPOL_4815"/>
<dbReference type="InterPro" id="IPR011010">
    <property type="entry name" value="DNA_brk_join_enz"/>
</dbReference>
<proteinExistence type="predicted"/>
<keyword evidence="3" id="KW-1185">Reference proteome</keyword>
<accession>A0A2Z5G4Y5</accession>
<evidence type="ECO:0000313" key="3">
    <source>
        <dbReference type="Proteomes" id="UP000253606"/>
    </source>
</evidence>
<keyword evidence="1" id="KW-0233">DNA recombination</keyword>
<sequence length="103" mass="11356">MTIPAGVKSRIAAWVLAAGIVEGRLFRPVTKAGVLAGEEIRDEKAVWRLVMRYARASGLGKLAPHDPRRTCAKLRRKAGSWSRSSCYLATPRSRHRCSVALVE</sequence>
<protein>
    <submittedName>
        <fullName evidence="2">Phage integrase family protein</fullName>
    </submittedName>
</protein>
<evidence type="ECO:0000313" key="2">
    <source>
        <dbReference type="EMBL" id="AXC14079.1"/>
    </source>
</evidence>
<dbReference type="Gene3D" id="1.10.443.10">
    <property type="entry name" value="Intergrase catalytic core"/>
    <property type="match status" value="1"/>
</dbReference>
<organism evidence="2 3">
    <name type="scientific">Acidisarcina polymorpha</name>
    <dbReference type="NCBI Taxonomy" id="2211140"/>
    <lineage>
        <taxon>Bacteria</taxon>
        <taxon>Pseudomonadati</taxon>
        <taxon>Acidobacteriota</taxon>
        <taxon>Terriglobia</taxon>
        <taxon>Terriglobales</taxon>
        <taxon>Acidobacteriaceae</taxon>
        <taxon>Acidisarcina</taxon>
    </lineage>
</organism>
<dbReference type="SUPFAM" id="SSF56349">
    <property type="entry name" value="DNA breaking-rejoining enzymes"/>
    <property type="match status" value="1"/>
</dbReference>
<evidence type="ECO:0000256" key="1">
    <source>
        <dbReference type="ARBA" id="ARBA00023172"/>
    </source>
</evidence>
<name>A0A2Z5G4Y5_9BACT</name>
<dbReference type="InterPro" id="IPR013762">
    <property type="entry name" value="Integrase-like_cat_sf"/>
</dbReference>
<dbReference type="GO" id="GO:0006310">
    <property type="term" value="P:DNA recombination"/>
    <property type="evidence" value="ECO:0007669"/>
    <property type="project" value="UniProtKB-KW"/>
</dbReference>
<dbReference type="Proteomes" id="UP000253606">
    <property type="component" value="Chromosome"/>
</dbReference>
<dbReference type="GO" id="GO:0015074">
    <property type="term" value="P:DNA integration"/>
    <property type="evidence" value="ECO:0007669"/>
    <property type="project" value="InterPro"/>
</dbReference>
<dbReference type="GO" id="GO:0003677">
    <property type="term" value="F:DNA binding"/>
    <property type="evidence" value="ECO:0007669"/>
    <property type="project" value="InterPro"/>
</dbReference>
<gene>
    <name evidence="2" type="ORF">ACPOL_4815</name>
</gene>
<reference evidence="2 3" key="1">
    <citation type="journal article" date="2018" name="Front. Microbiol.">
        <title>Hydrolytic Capabilities as a Key to Environmental Success: Chitinolytic and Cellulolytic Acidobacteria From Acidic Sub-arctic Soils and Boreal Peatlands.</title>
        <authorList>
            <person name="Belova S.E."/>
            <person name="Ravin N.V."/>
            <person name="Pankratov T.A."/>
            <person name="Rakitin A.L."/>
            <person name="Ivanova A.A."/>
            <person name="Beletsky A.V."/>
            <person name="Mardanov A.V."/>
            <person name="Sinninghe Damste J.S."/>
            <person name="Dedysh S.N."/>
        </authorList>
    </citation>
    <scope>NUCLEOTIDE SEQUENCE [LARGE SCALE GENOMIC DNA]</scope>
    <source>
        <strain evidence="2 3">SBC82</strain>
    </source>
</reference>